<keyword evidence="7 10" id="KW-0012">Acyltransferase</keyword>
<dbReference type="InterPro" id="IPR042113">
    <property type="entry name" value="P_AcTrfase_dom1"/>
</dbReference>
<comment type="pathway">
    <text evidence="2">Metabolic intermediate biosynthesis; acetyl-CoA biosynthesis; acetyl-CoA from acetate: step 2/2.</text>
</comment>
<dbReference type="NCBIfam" id="NF007233">
    <property type="entry name" value="PRK09653.1"/>
    <property type="match status" value="1"/>
</dbReference>
<evidence type="ECO:0000256" key="4">
    <source>
        <dbReference type="ARBA" id="ARBA00012707"/>
    </source>
</evidence>
<keyword evidence="11" id="KW-1185">Reference proteome</keyword>
<comment type="catalytic activity">
    <reaction evidence="1">
        <text>acetyl-CoA + phosphate = acetyl phosphate + CoA</text>
        <dbReference type="Rhea" id="RHEA:19521"/>
        <dbReference type="ChEBI" id="CHEBI:22191"/>
        <dbReference type="ChEBI" id="CHEBI:43474"/>
        <dbReference type="ChEBI" id="CHEBI:57287"/>
        <dbReference type="ChEBI" id="CHEBI:57288"/>
        <dbReference type="EC" id="2.3.1.8"/>
    </reaction>
</comment>
<evidence type="ECO:0000313" key="10">
    <source>
        <dbReference type="EMBL" id="MSR90124.1"/>
    </source>
</evidence>
<dbReference type="EMBL" id="VULX01000001">
    <property type="protein sequence ID" value="MSR90124.1"/>
    <property type="molecule type" value="Genomic_DNA"/>
</dbReference>
<evidence type="ECO:0000256" key="7">
    <source>
        <dbReference type="ARBA" id="ARBA00023315"/>
    </source>
</evidence>
<evidence type="ECO:0000256" key="8">
    <source>
        <dbReference type="ARBA" id="ARBA00031108"/>
    </source>
</evidence>
<dbReference type="PIRSF" id="PIRSF000428">
    <property type="entry name" value="P_Ac_trans"/>
    <property type="match status" value="1"/>
</dbReference>
<dbReference type="PANTHER" id="PTHR43356">
    <property type="entry name" value="PHOSPHATE ACETYLTRANSFERASE"/>
    <property type="match status" value="1"/>
</dbReference>
<dbReference type="PANTHER" id="PTHR43356:SF3">
    <property type="entry name" value="PHOSPHATE ACETYLTRANSFERASE"/>
    <property type="match status" value="1"/>
</dbReference>
<dbReference type="InterPro" id="IPR004614">
    <property type="entry name" value="P_AcTrfase"/>
</dbReference>
<comment type="caution">
    <text evidence="10">The sequence shown here is derived from an EMBL/GenBank/DDBJ whole genome shotgun (WGS) entry which is preliminary data.</text>
</comment>
<dbReference type="SUPFAM" id="SSF53659">
    <property type="entry name" value="Isocitrate/Isopropylmalate dehydrogenase-like"/>
    <property type="match status" value="1"/>
</dbReference>
<feature type="domain" description="Phosphate acetyl/butaryl transferase" evidence="9">
    <location>
        <begin position="3"/>
        <end position="325"/>
    </location>
</feature>
<organism evidence="10 11">
    <name type="scientific">Inconstantimicrobium porci</name>
    <dbReference type="NCBI Taxonomy" id="2652291"/>
    <lineage>
        <taxon>Bacteria</taxon>
        <taxon>Bacillati</taxon>
        <taxon>Bacillota</taxon>
        <taxon>Clostridia</taxon>
        <taxon>Eubacteriales</taxon>
        <taxon>Clostridiaceae</taxon>
        <taxon>Inconstantimicrobium</taxon>
    </lineage>
</organism>
<protein>
    <recommendedName>
        <fullName evidence="5">Phosphate acetyltransferase</fullName>
        <ecNumber evidence="4">2.3.1.8</ecNumber>
    </recommendedName>
    <alternativeName>
        <fullName evidence="8">Phosphotransacetylase</fullName>
    </alternativeName>
</protein>
<dbReference type="NCBIfam" id="NF004167">
    <property type="entry name" value="PRK05632.1"/>
    <property type="match status" value="1"/>
</dbReference>
<dbReference type="InterPro" id="IPR012147">
    <property type="entry name" value="P_Ac_Bu_trans"/>
</dbReference>
<dbReference type="InterPro" id="IPR042112">
    <property type="entry name" value="P_AcTrfase_dom2"/>
</dbReference>
<keyword evidence="6 10" id="KW-0808">Transferase</keyword>
<gene>
    <name evidence="10" type="ORF">FYJ33_01520</name>
</gene>
<dbReference type="Proteomes" id="UP000460287">
    <property type="component" value="Unassembled WGS sequence"/>
</dbReference>
<dbReference type="Gene3D" id="3.40.50.10950">
    <property type="match status" value="1"/>
</dbReference>
<evidence type="ECO:0000256" key="2">
    <source>
        <dbReference type="ARBA" id="ARBA00004989"/>
    </source>
</evidence>
<dbReference type="Gene3D" id="3.40.50.10750">
    <property type="entry name" value="Isocitrate/Isopropylmalate dehydrogenase-like"/>
    <property type="match status" value="1"/>
</dbReference>
<reference evidence="10 11" key="1">
    <citation type="submission" date="2019-08" db="EMBL/GenBank/DDBJ databases">
        <title>In-depth cultivation of the pig gut microbiome towards novel bacterial diversity and tailored functional studies.</title>
        <authorList>
            <person name="Wylensek D."/>
            <person name="Hitch T.C.A."/>
            <person name="Clavel T."/>
        </authorList>
    </citation>
    <scope>NUCLEOTIDE SEQUENCE [LARGE SCALE GENOMIC DNA]</scope>
    <source>
        <strain evidence="10 11">WCA-383-APC-5B</strain>
    </source>
</reference>
<evidence type="ECO:0000256" key="1">
    <source>
        <dbReference type="ARBA" id="ARBA00000705"/>
    </source>
</evidence>
<evidence type="ECO:0000256" key="5">
    <source>
        <dbReference type="ARBA" id="ARBA00021528"/>
    </source>
</evidence>
<dbReference type="InterPro" id="IPR002505">
    <property type="entry name" value="PTA_PTB"/>
</dbReference>
<dbReference type="GO" id="GO:0008959">
    <property type="term" value="F:phosphate acetyltransferase activity"/>
    <property type="evidence" value="ECO:0007669"/>
    <property type="project" value="UniProtKB-EC"/>
</dbReference>
<dbReference type="NCBIfam" id="TIGR00651">
    <property type="entry name" value="pta"/>
    <property type="match status" value="1"/>
</dbReference>
<accession>A0A7X2MW27</accession>
<evidence type="ECO:0000256" key="3">
    <source>
        <dbReference type="ARBA" id="ARBA00005656"/>
    </source>
</evidence>
<proteinExistence type="inferred from homology"/>
<dbReference type="Pfam" id="PF01515">
    <property type="entry name" value="PTA_PTB"/>
    <property type="match status" value="1"/>
</dbReference>
<sequence length="338" mass="36967">MKIMDKIYEVAKQNKQRIVLPEGEEERNIIAAKKIHDEGIATIIMIGDKQKIKSKSQELGVDLTGIDIINPIESDNLNKYIDEFYELRKKKGMTREKAEIIVKDPLYFGTMMVKLDDAEGMVSGAIHTTGDLLRPGLQIIKTAPGVSVVSSFFIMQVPGSKYGEEGMLLFSDCAVNPNPNSDQLAAIAIATADTAKELCNLDPKVAMLSFSTKGSADHEFVDKVRSATEKAHELRPDLDIEGELQLDAAIVQNVADLKAPGSKVAGKANVLVFPDLQSGNIGYKLVQRFANAEAIGPICQGFAKPINDLSRGCSIEDIVNVVAITSVQAIIKKEYRRY</sequence>
<name>A0A7X2MW27_9CLOT</name>
<evidence type="ECO:0000313" key="11">
    <source>
        <dbReference type="Proteomes" id="UP000460287"/>
    </source>
</evidence>
<dbReference type="RefSeq" id="WP_154529997.1">
    <property type="nucleotide sequence ID" value="NZ_JAQXTV010000232.1"/>
</dbReference>
<evidence type="ECO:0000256" key="6">
    <source>
        <dbReference type="ARBA" id="ARBA00022679"/>
    </source>
</evidence>
<dbReference type="InterPro" id="IPR050500">
    <property type="entry name" value="Phos_Acetyltrans/Butyryltrans"/>
</dbReference>
<dbReference type="AlphaFoldDB" id="A0A7X2MW27"/>
<comment type="similarity">
    <text evidence="3">Belongs to the phosphate acetyltransferase and butyryltransferase family.</text>
</comment>
<dbReference type="EC" id="2.3.1.8" evidence="4"/>
<evidence type="ECO:0000259" key="9">
    <source>
        <dbReference type="Pfam" id="PF01515"/>
    </source>
</evidence>